<feature type="compositionally biased region" description="Pro residues" evidence="1">
    <location>
        <begin position="248"/>
        <end position="259"/>
    </location>
</feature>
<dbReference type="EMBL" id="RHFK02000020">
    <property type="protein sequence ID" value="TWW57467.1"/>
    <property type="molecule type" value="Genomic_DNA"/>
</dbReference>
<evidence type="ECO:0000313" key="2">
    <source>
        <dbReference type="EMBL" id="TWW57467.1"/>
    </source>
</evidence>
<feature type="region of interest" description="Disordered" evidence="1">
    <location>
        <begin position="237"/>
        <end position="259"/>
    </location>
</feature>
<evidence type="ECO:0000313" key="3">
    <source>
        <dbReference type="Proteomes" id="UP000324091"/>
    </source>
</evidence>
<accession>A0A5C6MVQ6</accession>
<keyword evidence="3" id="KW-1185">Reference proteome</keyword>
<reference evidence="2 3" key="1">
    <citation type="submission" date="2019-04" db="EMBL/GenBank/DDBJ databases">
        <title>Chromosome genome assembly for Takifugu flavidus.</title>
        <authorList>
            <person name="Xiao S."/>
        </authorList>
    </citation>
    <scope>NUCLEOTIDE SEQUENCE [LARGE SCALE GENOMIC DNA]</scope>
    <source>
        <strain evidence="2">HTHZ2018</strain>
        <tissue evidence="2">Muscle</tissue>
    </source>
</reference>
<comment type="caution">
    <text evidence="2">The sequence shown here is derived from an EMBL/GenBank/DDBJ whole genome shotgun (WGS) entry which is preliminary data.</text>
</comment>
<organism evidence="2 3">
    <name type="scientific">Takifugu flavidus</name>
    <name type="common">sansaifugu</name>
    <dbReference type="NCBI Taxonomy" id="433684"/>
    <lineage>
        <taxon>Eukaryota</taxon>
        <taxon>Metazoa</taxon>
        <taxon>Chordata</taxon>
        <taxon>Craniata</taxon>
        <taxon>Vertebrata</taxon>
        <taxon>Euteleostomi</taxon>
        <taxon>Actinopterygii</taxon>
        <taxon>Neopterygii</taxon>
        <taxon>Teleostei</taxon>
        <taxon>Neoteleostei</taxon>
        <taxon>Acanthomorphata</taxon>
        <taxon>Eupercaria</taxon>
        <taxon>Tetraodontiformes</taxon>
        <taxon>Tetradontoidea</taxon>
        <taxon>Tetraodontidae</taxon>
        <taxon>Takifugu</taxon>
    </lineage>
</organism>
<name>A0A5C6MVQ6_9TELE</name>
<protein>
    <submittedName>
        <fullName evidence="2">Uncharacterized protein</fullName>
    </submittedName>
</protein>
<evidence type="ECO:0000256" key="1">
    <source>
        <dbReference type="SAM" id="MobiDB-lite"/>
    </source>
</evidence>
<proteinExistence type="predicted"/>
<gene>
    <name evidence="2" type="ORF">D4764_07G0001860</name>
</gene>
<dbReference type="Proteomes" id="UP000324091">
    <property type="component" value="Chromosome 7"/>
</dbReference>
<sequence length="259" mass="29161">MGSFEDQQVAIIRKQRPEQCWPFVNVWLFTFRRDKAKMKYDLSKATLGKFKTGTGSVSREKEGEVRPQEKLMKNYLEYFSSSLISDVVPVSKDAGLRLASLTHNSPKKTGVMRRVCDSPDVHNTTQMHDQCLCQMTHTHDLVSNNSLRSLQLIQNAAARVLTGIDKRDHITPVLASLHWLPVKFRIIFKTLLLTYKVLRGLVPSYLEELVIPYQPNRPLRSQNAGLLVVPRVSRSRMGTEHLATSPPAVEPAPCPGTGG</sequence>
<dbReference type="AlphaFoldDB" id="A0A5C6MVQ6"/>